<sequence>MQRHYHPAASFLGKALRYSIVLIVIIALNFLIPRVMPGDPVKNILGEQAYYTAEDVAALSAELGLDKPIYQQFGDYLGGLFSGDWGYSYLYMQPVLEAVGGHLLWTLVLILPAIILGALLAGLAGLVAGYFRKTPLDIGLTSGFMLVYAMPHYWIAMLMLMFFSFNLGWFPMGKVTTGGLSGFAYFADLLWHMALPLLVITLFKAAYDFLIMRNTVISICGEDYILMARAKGLSRGRILFKHILRNSLAPLVTVTAIQFGMLFSGVLLVETVFSWPGMGTLIYEAIGARDYPLIQGAFLIIAVCVLLANMTADLLYRRLDPRTA</sequence>
<dbReference type="AlphaFoldDB" id="A0A142VBC7"/>
<gene>
    <name evidence="9" type="ORF">Dm11a5_1314</name>
</gene>
<dbReference type="PROSITE" id="PS50928">
    <property type="entry name" value="ABC_TM1"/>
    <property type="match status" value="1"/>
</dbReference>
<evidence type="ECO:0000256" key="1">
    <source>
        <dbReference type="ARBA" id="ARBA00004651"/>
    </source>
</evidence>
<feature type="transmembrane region" description="Helical" evidence="7">
    <location>
        <begin position="15"/>
        <end position="32"/>
    </location>
</feature>
<dbReference type="Gene3D" id="1.10.3720.10">
    <property type="entry name" value="MetI-like"/>
    <property type="match status" value="1"/>
</dbReference>
<dbReference type="InterPro" id="IPR035906">
    <property type="entry name" value="MetI-like_sf"/>
</dbReference>
<keyword evidence="4 7" id="KW-0812">Transmembrane</keyword>
<dbReference type="OrthoDB" id="9769919at2"/>
<feature type="transmembrane region" description="Helical" evidence="7">
    <location>
        <begin position="103"/>
        <end position="131"/>
    </location>
</feature>
<protein>
    <submittedName>
        <fullName evidence="9">Peptide/nickel transport system permease protein AppB</fullName>
    </submittedName>
</protein>
<feature type="transmembrane region" description="Helical" evidence="7">
    <location>
        <begin position="151"/>
        <end position="170"/>
    </location>
</feature>
<evidence type="ECO:0000256" key="6">
    <source>
        <dbReference type="ARBA" id="ARBA00023136"/>
    </source>
</evidence>
<dbReference type="Pfam" id="PF00528">
    <property type="entry name" value="BPD_transp_1"/>
    <property type="match status" value="1"/>
</dbReference>
<evidence type="ECO:0000259" key="8">
    <source>
        <dbReference type="PROSITE" id="PS50928"/>
    </source>
</evidence>
<comment type="similarity">
    <text evidence="7">Belongs to the binding-protein-dependent transport system permease family.</text>
</comment>
<comment type="subcellular location">
    <subcellularLocation>
        <location evidence="1 7">Cell membrane</location>
        <topology evidence="1 7">Multi-pass membrane protein</topology>
    </subcellularLocation>
</comment>
<dbReference type="PANTHER" id="PTHR43376">
    <property type="entry name" value="OLIGOPEPTIDE TRANSPORT SYSTEM PERMEASE PROTEIN"/>
    <property type="match status" value="1"/>
</dbReference>
<dbReference type="GO" id="GO:0005886">
    <property type="term" value="C:plasma membrane"/>
    <property type="evidence" value="ECO:0007669"/>
    <property type="project" value="UniProtKB-SubCell"/>
</dbReference>
<feature type="transmembrane region" description="Helical" evidence="7">
    <location>
        <begin position="293"/>
        <end position="316"/>
    </location>
</feature>
<evidence type="ECO:0000313" key="9">
    <source>
        <dbReference type="EMBL" id="AMU87140.1"/>
    </source>
</evidence>
<evidence type="ECO:0000256" key="7">
    <source>
        <dbReference type="RuleBase" id="RU363032"/>
    </source>
</evidence>
<organism evidence="9 10">
    <name type="scientific">Dehalococcoides mccartyi</name>
    <dbReference type="NCBI Taxonomy" id="61435"/>
    <lineage>
        <taxon>Bacteria</taxon>
        <taxon>Bacillati</taxon>
        <taxon>Chloroflexota</taxon>
        <taxon>Dehalococcoidia</taxon>
        <taxon>Dehalococcoidales</taxon>
        <taxon>Dehalococcoidaceae</taxon>
        <taxon>Dehalococcoides</taxon>
    </lineage>
</organism>
<evidence type="ECO:0000256" key="4">
    <source>
        <dbReference type="ARBA" id="ARBA00022692"/>
    </source>
</evidence>
<dbReference type="InterPro" id="IPR000515">
    <property type="entry name" value="MetI-like"/>
</dbReference>
<feature type="domain" description="ABC transmembrane type-1" evidence="8">
    <location>
        <begin position="103"/>
        <end position="312"/>
    </location>
</feature>
<dbReference type="PANTHER" id="PTHR43376:SF1">
    <property type="entry name" value="OLIGOPEPTIDE TRANSPORT SYSTEM PERMEASE PROTEIN"/>
    <property type="match status" value="1"/>
</dbReference>
<dbReference type="SUPFAM" id="SSF161098">
    <property type="entry name" value="MetI-like"/>
    <property type="match status" value="1"/>
</dbReference>
<evidence type="ECO:0000256" key="2">
    <source>
        <dbReference type="ARBA" id="ARBA00022448"/>
    </source>
</evidence>
<dbReference type="InterPro" id="IPR045621">
    <property type="entry name" value="BPD_transp_1_N"/>
</dbReference>
<accession>A0A142VBC7</accession>
<dbReference type="GO" id="GO:0055085">
    <property type="term" value="P:transmembrane transport"/>
    <property type="evidence" value="ECO:0007669"/>
    <property type="project" value="InterPro"/>
</dbReference>
<dbReference type="CDD" id="cd06261">
    <property type="entry name" value="TM_PBP2"/>
    <property type="match status" value="1"/>
</dbReference>
<keyword evidence="5 7" id="KW-1133">Transmembrane helix</keyword>
<dbReference type="RefSeq" id="WP_034376149.1">
    <property type="nucleotide sequence ID" value="NZ_AP024514.1"/>
</dbReference>
<feature type="transmembrane region" description="Helical" evidence="7">
    <location>
        <begin position="248"/>
        <end position="273"/>
    </location>
</feature>
<dbReference type="Proteomes" id="UP000076394">
    <property type="component" value="Chromosome"/>
</dbReference>
<dbReference type="PATRIC" id="fig|61435.8.peg.1308"/>
<dbReference type="Pfam" id="PF19300">
    <property type="entry name" value="BPD_transp_1_N"/>
    <property type="match status" value="1"/>
</dbReference>
<keyword evidence="6 7" id="KW-0472">Membrane</keyword>
<keyword evidence="2 7" id="KW-0813">Transport</keyword>
<name>A0A142VBC7_9CHLR</name>
<evidence type="ECO:0000256" key="5">
    <source>
        <dbReference type="ARBA" id="ARBA00022989"/>
    </source>
</evidence>
<evidence type="ECO:0000313" key="10">
    <source>
        <dbReference type="Proteomes" id="UP000076394"/>
    </source>
</evidence>
<feature type="transmembrane region" description="Helical" evidence="7">
    <location>
        <begin position="182"/>
        <end position="203"/>
    </location>
</feature>
<proteinExistence type="inferred from homology"/>
<dbReference type="EMBL" id="CP011127">
    <property type="protein sequence ID" value="AMU87140.1"/>
    <property type="molecule type" value="Genomic_DNA"/>
</dbReference>
<keyword evidence="3" id="KW-1003">Cell membrane</keyword>
<reference evidence="9 10" key="1">
    <citation type="submission" date="2015-03" db="EMBL/GenBank/DDBJ databases">
        <title>Genomic characterization of Dehalococcoides mccartyi strain 11a5, an unusal plasmid-containing chloroethene dechlorinator.</title>
        <authorList>
            <person name="Zhao S."/>
            <person name="Ding C."/>
            <person name="He J."/>
        </authorList>
    </citation>
    <scope>NUCLEOTIDE SEQUENCE [LARGE SCALE GENOMIC DNA]</scope>
    <source>
        <strain evidence="9 10">11a5</strain>
    </source>
</reference>
<evidence type="ECO:0000256" key="3">
    <source>
        <dbReference type="ARBA" id="ARBA00022475"/>
    </source>
</evidence>